<organism evidence="2 3">
    <name type="scientific">Streptomyces javensis</name>
    <dbReference type="NCBI Taxonomy" id="114698"/>
    <lineage>
        <taxon>Bacteria</taxon>
        <taxon>Bacillati</taxon>
        <taxon>Actinomycetota</taxon>
        <taxon>Actinomycetes</taxon>
        <taxon>Kitasatosporales</taxon>
        <taxon>Streptomycetaceae</taxon>
        <taxon>Streptomyces</taxon>
        <taxon>Streptomyces violaceusniger group</taxon>
    </lineage>
</organism>
<proteinExistence type="predicted"/>
<evidence type="ECO:0000313" key="2">
    <source>
        <dbReference type="EMBL" id="GAA1275983.1"/>
    </source>
</evidence>
<reference evidence="2 3" key="1">
    <citation type="journal article" date="2019" name="Int. J. Syst. Evol. Microbiol.">
        <title>The Global Catalogue of Microorganisms (GCM) 10K type strain sequencing project: providing services to taxonomists for standard genome sequencing and annotation.</title>
        <authorList>
            <consortium name="The Broad Institute Genomics Platform"/>
            <consortium name="The Broad Institute Genome Sequencing Center for Infectious Disease"/>
            <person name="Wu L."/>
            <person name="Ma J."/>
        </authorList>
    </citation>
    <scope>NUCLEOTIDE SEQUENCE [LARGE SCALE GENOMIC DNA]</scope>
    <source>
        <strain evidence="2 3">JCM 11448</strain>
    </source>
</reference>
<feature type="region of interest" description="Disordered" evidence="1">
    <location>
        <begin position="1"/>
        <end position="68"/>
    </location>
</feature>
<accession>A0ABN1X0Q8</accession>
<feature type="compositionally biased region" description="Basic and acidic residues" evidence="1">
    <location>
        <begin position="1"/>
        <end position="16"/>
    </location>
</feature>
<protein>
    <submittedName>
        <fullName evidence="2">Uncharacterized protein</fullName>
    </submittedName>
</protein>
<dbReference type="EMBL" id="BAAAIH010000020">
    <property type="protein sequence ID" value="GAA1275983.1"/>
    <property type="molecule type" value="Genomic_DNA"/>
</dbReference>
<sequence>MPRRGQHDADRGEHRGPQHSQIGAGTGDRGSHGRAIIPLGGRVTYGGWGVPAHTGTGPYTGSRIERVR</sequence>
<gene>
    <name evidence="2" type="ORF">GCM10009579_38730</name>
</gene>
<name>A0ABN1X0Q8_9ACTN</name>
<keyword evidence="3" id="KW-1185">Reference proteome</keyword>
<evidence type="ECO:0000313" key="3">
    <source>
        <dbReference type="Proteomes" id="UP001500282"/>
    </source>
</evidence>
<comment type="caution">
    <text evidence="2">The sequence shown here is derived from an EMBL/GenBank/DDBJ whole genome shotgun (WGS) entry which is preliminary data.</text>
</comment>
<dbReference type="Proteomes" id="UP001500282">
    <property type="component" value="Unassembled WGS sequence"/>
</dbReference>
<evidence type="ECO:0000256" key="1">
    <source>
        <dbReference type="SAM" id="MobiDB-lite"/>
    </source>
</evidence>